<dbReference type="RefSeq" id="WP_068302669.1">
    <property type="nucleotide sequence ID" value="NZ_FNAK01000003.1"/>
</dbReference>
<dbReference type="Proteomes" id="UP000183685">
    <property type="component" value="Unassembled WGS sequence"/>
</dbReference>
<dbReference type="Pfam" id="PF01523">
    <property type="entry name" value="PmbA_TldD_1st"/>
    <property type="match status" value="1"/>
</dbReference>
<dbReference type="InterPro" id="IPR002510">
    <property type="entry name" value="Metalloprtase-TldD/E_N"/>
</dbReference>
<dbReference type="EMBL" id="FNAK01000003">
    <property type="protein sequence ID" value="SDD90513.1"/>
    <property type="molecule type" value="Genomic_DNA"/>
</dbReference>
<evidence type="ECO:0000256" key="1">
    <source>
        <dbReference type="ARBA" id="ARBA00005836"/>
    </source>
</evidence>
<accession>A0A1G6YKJ2</accession>
<dbReference type="PANTHER" id="PTHR43421">
    <property type="entry name" value="METALLOPROTEASE PMBA"/>
    <property type="match status" value="1"/>
</dbReference>
<dbReference type="AlphaFoldDB" id="A0A1G6YKJ2"/>
<evidence type="ECO:0000313" key="5">
    <source>
        <dbReference type="EMBL" id="SDD90513.1"/>
    </source>
</evidence>
<dbReference type="Pfam" id="PF19290">
    <property type="entry name" value="PmbA_TldD_2nd"/>
    <property type="match status" value="1"/>
</dbReference>
<dbReference type="InterPro" id="IPR036059">
    <property type="entry name" value="TldD/PmbA_sf"/>
</dbReference>
<proteinExistence type="inferred from homology"/>
<dbReference type="Pfam" id="PF19289">
    <property type="entry name" value="PmbA_TldD_3rd"/>
    <property type="match status" value="1"/>
</dbReference>
<dbReference type="GO" id="GO:0005829">
    <property type="term" value="C:cytosol"/>
    <property type="evidence" value="ECO:0007669"/>
    <property type="project" value="TreeGrafter"/>
</dbReference>
<gene>
    <name evidence="5" type="ORF">SAMN04488071_1650</name>
</gene>
<dbReference type="InterPro" id="IPR045569">
    <property type="entry name" value="Metalloprtase-TldD/E_C"/>
</dbReference>
<name>A0A1G6YKJ2_9PROT</name>
<sequence>MTDTTLNLLQDLVTNAIKAGADAADAVAVDARSKSVSWREGNLEDVDGSEGEDIGLRVMIGKKQAMVSTSDRRPAALKALVERTITMSKAVPEDAYCGLAPEDRLHTGPMAELDLFDSTEVSAEQLTDLAREAEDATRAVEGVTNSSGAGASASSWAISLVTSHGFSGHYQGSSFSISSSAVAGEGTGMERDYEFTSARHFSDLESASWVGTEAGERAVKRLGAAKMASGQMPVVYDPRWSKSFLNHLSGAINGGSIARKSSFLQDKMGEQIFAPGITIIDDPLKMRGLSSRMFDGEGVSVHKCAIVEDGILQTWMLNSATARQLGLEVTGHASRGTSSAPGISHSNLYMAPGELSPSELIADIKDGVYITELIGMGVNGVTGDYSRGAAGFRIRNGELAEPVSEFTIAGNLKEMFRHLVPASDLSFRYGINAPTLRVEGMTVAGAG</sequence>
<protein>
    <submittedName>
        <fullName evidence="5">PmbA protein</fullName>
    </submittedName>
</protein>
<dbReference type="InterPro" id="IPR035068">
    <property type="entry name" value="TldD/PmbA_N"/>
</dbReference>
<dbReference type="Gene3D" id="3.30.2290.10">
    <property type="entry name" value="PmbA/TldD superfamily"/>
    <property type="match status" value="1"/>
</dbReference>
<feature type="domain" description="Metalloprotease TldD/E C-terminal" evidence="3">
    <location>
        <begin position="229"/>
        <end position="445"/>
    </location>
</feature>
<dbReference type="InterPro" id="IPR045570">
    <property type="entry name" value="Metalloprtase-TldD/E_cen_dom"/>
</dbReference>
<dbReference type="PANTHER" id="PTHR43421:SF1">
    <property type="entry name" value="METALLOPROTEASE PMBA"/>
    <property type="match status" value="1"/>
</dbReference>
<organism evidence="5 6">
    <name type="scientific">Kordiimonas lacus</name>
    <dbReference type="NCBI Taxonomy" id="637679"/>
    <lineage>
        <taxon>Bacteria</taxon>
        <taxon>Pseudomonadati</taxon>
        <taxon>Pseudomonadota</taxon>
        <taxon>Alphaproteobacteria</taxon>
        <taxon>Kordiimonadales</taxon>
        <taxon>Kordiimonadaceae</taxon>
        <taxon>Kordiimonas</taxon>
    </lineage>
</organism>
<evidence type="ECO:0000259" key="2">
    <source>
        <dbReference type="Pfam" id="PF01523"/>
    </source>
</evidence>
<dbReference type="STRING" id="637679.GCA_001550055_01332"/>
<keyword evidence="6" id="KW-1185">Reference proteome</keyword>
<dbReference type="OrthoDB" id="9803618at2"/>
<comment type="similarity">
    <text evidence="1">Belongs to the peptidase U62 family.</text>
</comment>
<evidence type="ECO:0000313" key="6">
    <source>
        <dbReference type="Proteomes" id="UP000183685"/>
    </source>
</evidence>
<dbReference type="SUPFAM" id="SSF111283">
    <property type="entry name" value="Putative modulator of DNA gyrase, PmbA/TldD"/>
    <property type="match status" value="1"/>
</dbReference>
<evidence type="ECO:0000259" key="3">
    <source>
        <dbReference type="Pfam" id="PF19289"/>
    </source>
</evidence>
<dbReference type="GO" id="GO:0006508">
    <property type="term" value="P:proteolysis"/>
    <property type="evidence" value="ECO:0007669"/>
    <property type="project" value="InterPro"/>
</dbReference>
<feature type="domain" description="Metalloprotease TldD/E N-terminal" evidence="2">
    <location>
        <begin position="24"/>
        <end position="87"/>
    </location>
</feature>
<feature type="domain" description="Metalloprotease TldD/E central" evidence="4">
    <location>
        <begin position="117"/>
        <end position="222"/>
    </location>
</feature>
<dbReference type="InterPro" id="IPR047657">
    <property type="entry name" value="PmbA"/>
</dbReference>
<dbReference type="GO" id="GO:0008237">
    <property type="term" value="F:metallopeptidase activity"/>
    <property type="evidence" value="ECO:0007669"/>
    <property type="project" value="InterPro"/>
</dbReference>
<evidence type="ECO:0000259" key="4">
    <source>
        <dbReference type="Pfam" id="PF19290"/>
    </source>
</evidence>
<reference evidence="5 6" key="1">
    <citation type="submission" date="2016-10" db="EMBL/GenBank/DDBJ databases">
        <authorList>
            <person name="de Groot N.N."/>
        </authorList>
    </citation>
    <scope>NUCLEOTIDE SEQUENCE [LARGE SCALE GENOMIC DNA]</scope>
    <source>
        <strain evidence="5 6">CGMCC 1.9109</strain>
    </source>
</reference>